<dbReference type="PIRSF" id="PIRSF038996">
    <property type="entry name" value="FldA"/>
    <property type="match status" value="1"/>
</dbReference>
<evidence type="ECO:0000256" key="2">
    <source>
        <dbReference type="ARBA" id="ARBA00005267"/>
    </source>
</evidence>
<dbReference type="PANTHER" id="PTHR42809">
    <property type="entry name" value="FLAVODOXIN 2"/>
    <property type="match status" value="1"/>
</dbReference>
<gene>
    <name evidence="9" type="primary">fldB</name>
    <name evidence="9" type="ORF">AW0309160_02442</name>
</gene>
<dbReference type="GO" id="GO:0010181">
    <property type="term" value="F:FMN binding"/>
    <property type="evidence" value="ECO:0007669"/>
    <property type="project" value="UniProtKB-UniRule"/>
</dbReference>
<keyword evidence="6 7" id="KW-0249">Electron transport</keyword>
<dbReference type="PROSITE" id="PS50902">
    <property type="entry name" value="FLAVODOXIN_LIKE"/>
    <property type="match status" value="1"/>
</dbReference>
<keyword evidence="5 7" id="KW-0288">FMN</keyword>
<dbReference type="PANTHER" id="PTHR42809:SF3">
    <property type="entry name" value="FLAVODOXIN 2"/>
    <property type="match status" value="1"/>
</dbReference>
<accession>A0A5Q4ZSZ9</accession>
<dbReference type="NCBIfam" id="NF009023">
    <property type="entry name" value="PRK12359.1"/>
    <property type="match status" value="1"/>
</dbReference>
<keyword evidence="3 7" id="KW-0813">Transport</keyword>
<dbReference type="Gene3D" id="3.40.50.360">
    <property type="match status" value="1"/>
</dbReference>
<organism evidence="9">
    <name type="scientific">Aliivibrio wodanis</name>
    <dbReference type="NCBI Taxonomy" id="80852"/>
    <lineage>
        <taxon>Bacteria</taxon>
        <taxon>Pseudomonadati</taxon>
        <taxon>Pseudomonadota</taxon>
        <taxon>Gammaproteobacteria</taxon>
        <taxon>Vibrionales</taxon>
        <taxon>Vibrionaceae</taxon>
        <taxon>Aliivibrio</taxon>
    </lineage>
</organism>
<name>A0A5Q4ZSZ9_9GAMM</name>
<comment type="cofactor">
    <cofactor evidence="1 7">
        <name>FMN</name>
        <dbReference type="ChEBI" id="CHEBI:58210"/>
    </cofactor>
</comment>
<evidence type="ECO:0000259" key="8">
    <source>
        <dbReference type="PROSITE" id="PS50902"/>
    </source>
</evidence>
<evidence type="ECO:0000256" key="6">
    <source>
        <dbReference type="ARBA" id="ARBA00022982"/>
    </source>
</evidence>
<reference evidence="9" key="1">
    <citation type="submission" date="2019-09" db="EMBL/GenBank/DDBJ databases">
        <authorList>
            <person name="Hjerde E."/>
        </authorList>
    </citation>
    <scope>NUCLEOTIDE SEQUENCE</scope>
    <source>
        <strain evidence="9">06/09/160</strain>
    </source>
</reference>
<dbReference type="AlphaFoldDB" id="A0A5Q4ZSZ9"/>
<comment type="function">
    <text evidence="7">Low-potential electron donor to a number of redox enzymes.</text>
</comment>
<evidence type="ECO:0000256" key="7">
    <source>
        <dbReference type="PIRNR" id="PIRNR038996"/>
    </source>
</evidence>
<keyword evidence="4 7" id="KW-0285">Flavoprotein</keyword>
<feature type="domain" description="Flavodoxin-like" evidence="8">
    <location>
        <begin position="7"/>
        <end position="169"/>
    </location>
</feature>
<proteinExistence type="inferred from homology"/>
<evidence type="ECO:0000256" key="5">
    <source>
        <dbReference type="ARBA" id="ARBA00022643"/>
    </source>
</evidence>
<sequence length="176" mass="20245">MVVKMKIGLFYGSSTCYTEMASEKIRATMGEELVDIYNIKETPVTTMNDYDLLLLGISTWDFGEIQEDWLAVWEELDGLSLEGKTIALFGLGDQEGYGEWFLDAMGLLHDELKVTNAKFIGYWKNEDYQFEASKALTEDESHFVGLALDEDSQYDKSDERIEQWCEQVLVEYHDSL</sequence>
<evidence type="ECO:0000313" key="9">
    <source>
        <dbReference type="EMBL" id="VVV05032.1"/>
    </source>
</evidence>
<dbReference type="InterPro" id="IPR029039">
    <property type="entry name" value="Flavoprotein-like_sf"/>
</dbReference>
<dbReference type="InterPro" id="IPR050619">
    <property type="entry name" value="Flavodoxin"/>
</dbReference>
<protein>
    <recommendedName>
        <fullName evidence="7">Flavodoxin</fullName>
    </recommendedName>
</protein>
<evidence type="ECO:0000256" key="4">
    <source>
        <dbReference type="ARBA" id="ARBA00022630"/>
    </source>
</evidence>
<comment type="similarity">
    <text evidence="2 7">Belongs to the flavodoxin family.</text>
</comment>
<dbReference type="Pfam" id="PF00258">
    <property type="entry name" value="Flavodoxin_1"/>
    <property type="match status" value="1"/>
</dbReference>
<dbReference type="InterPro" id="IPR008254">
    <property type="entry name" value="Flavodoxin/NO_synth"/>
</dbReference>
<dbReference type="GO" id="GO:0009055">
    <property type="term" value="F:electron transfer activity"/>
    <property type="evidence" value="ECO:0007669"/>
    <property type="project" value="UniProtKB-UniRule"/>
</dbReference>
<dbReference type="NCBIfam" id="TIGR01752">
    <property type="entry name" value="flav_long"/>
    <property type="match status" value="1"/>
</dbReference>
<dbReference type="SUPFAM" id="SSF52218">
    <property type="entry name" value="Flavoproteins"/>
    <property type="match status" value="1"/>
</dbReference>
<dbReference type="InterPro" id="IPR010086">
    <property type="entry name" value="Flavodoxin_lc"/>
</dbReference>
<dbReference type="NCBIfam" id="NF006739">
    <property type="entry name" value="PRK09267.1-5"/>
    <property type="match status" value="1"/>
</dbReference>
<evidence type="ECO:0000256" key="3">
    <source>
        <dbReference type="ARBA" id="ARBA00022448"/>
    </source>
</evidence>
<dbReference type="EMBL" id="LR721750">
    <property type="protein sequence ID" value="VVV05032.1"/>
    <property type="molecule type" value="Genomic_DNA"/>
</dbReference>
<evidence type="ECO:0000256" key="1">
    <source>
        <dbReference type="ARBA" id="ARBA00001917"/>
    </source>
</evidence>